<dbReference type="Proteomes" id="UP000050794">
    <property type="component" value="Unassembled WGS sequence"/>
</dbReference>
<keyword evidence="3 4" id="KW-0326">Glycosidase</keyword>
<dbReference type="PANTHER" id="PTHR22762">
    <property type="entry name" value="ALPHA-GLUCOSIDASE"/>
    <property type="match status" value="1"/>
</dbReference>
<evidence type="ECO:0000256" key="4">
    <source>
        <dbReference type="RuleBase" id="RU361185"/>
    </source>
</evidence>
<dbReference type="CDD" id="cd14752">
    <property type="entry name" value="GH31_N"/>
    <property type="match status" value="1"/>
</dbReference>
<dbReference type="Gene3D" id="2.60.40.1760">
    <property type="entry name" value="glycosyl hydrolase (family 31)"/>
    <property type="match status" value="1"/>
</dbReference>
<sequence length="758" mass="85684">LQSNIGIPWCYFPPNTGYVKSSTNGTEITLKLFSHSPKSPFGKTIDQIILKQRHIGSTLNVRIGQDERWECCVFIIIALCIQSLLFQPVYIATTIFSYVPPIHIPRHPSHSSETLSLIRGGRWSKITKNVYSFTIKRGSGKWIWDTSIGGMLFADQYIQIATLLPSDKIYGFGENVHKTLKHSFDAYKTWGMFARHQSSDLVNVSTGHNLYGVHPFYLGLESDNKAHGVLIWNSNAQEVTTAVGPHLVYRTIGGMLDIYFFPGPKPEQVIQQYQMLIGTPFLPAYWALGFQLGGNNFKTLSDLQAAVNRTTANKMPLDVIHAGIDYMDRYKDFTIGQSWIGLNDYAKELHTNGLTLTLVVDPTVQADSSAFQRALEQDVGFIEWPQTELVQTEVNQIHPLAKETKIMFGIGRSDRHVAFPDFLDPLNKTTAWWMDEIKQLHFTANFDGVWLDMNEPANLGADKHRHSKWDRKQLAPLKCPLTGLNAHFDVPPYQTANVYQWGFENVLSTKTLCMLATTSRNKTRFYDTKNLYGLSQTIATQTAINYATAKRGLVVSRSTFPSSGHYAGHWIDGTIGRWEDLRTSLIAIQEFNMFGIPYVGSNVHTICNSDVADELCIRWQQLGAFQSLSRYHNGNIGAPYNPKVLEAIRQANLFRYQYLPYLYSLHFNASMKGGSVLRPVFFEFPDDKNTHDLGYQFMWGSAVMVVPAVYPGQNTVSGYLPTGAIWYSLRETEYGQLVQGGHQEFSARIDELPPVFLK</sequence>
<evidence type="ECO:0000256" key="1">
    <source>
        <dbReference type="ARBA" id="ARBA00007806"/>
    </source>
</evidence>
<reference evidence="8" key="1">
    <citation type="submission" date="2016-06" db="UniProtKB">
        <authorList>
            <consortium name="WormBaseParasite"/>
        </authorList>
    </citation>
    <scope>IDENTIFICATION</scope>
</reference>
<dbReference type="Gene3D" id="3.20.20.80">
    <property type="entry name" value="Glycosidases"/>
    <property type="match status" value="1"/>
</dbReference>
<feature type="domain" description="Glycosyl hydrolase family 31 C-terminal" evidence="6">
    <location>
        <begin position="674"/>
        <end position="757"/>
    </location>
</feature>
<dbReference type="InterPro" id="IPR000322">
    <property type="entry name" value="Glyco_hydro_31_TIM"/>
</dbReference>
<dbReference type="Gene3D" id="2.60.40.1180">
    <property type="entry name" value="Golgi alpha-mannosidase II"/>
    <property type="match status" value="1"/>
</dbReference>
<dbReference type="PROSITE" id="PS00129">
    <property type="entry name" value="GLYCOSYL_HYDROL_F31_1"/>
    <property type="match status" value="1"/>
</dbReference>
<evidence type="ECO:0000259" key="6">
    <source>
        <dbReference type="Pfam" id="PF21365"/>
    </source>
</evidence>
<name>A0A183V3C4_TOXCA</name>
<dbReference type="InterPro" id="IPR017853">
    <property type="entry name" value="GH"/>
</dbReference>
<dbReference type="InterPro" id="IPR013780">
    <property type="entry name" value="Glyco_hydro_b"/>
</dbReference>
<dbReference type="Pfam" id="PF21365">
    <property type="entry name" value="Glyco_hydro_31_3rd"/>
    <property type="match status" value="1"/>
</dbReference>
<dbReference type="WBParaSite" id="TCNE_0001524501-mRNA-1">
    <property type="protein sequence ID" value="TCNE_0001524501-mRNA-1"/>
    <property type="gene ID" value="TCNE_0001524501"/>
</dbReference>
<dbReference type="GO" id="GO:0005975">
    <property type="term" value="P:carbohydrate metabolic process"/>
    <property type="evidence" value="ECO:0007669"/>
    <property type="project" value="InterPro"/>
</dbReference>
<evidence type="ECO:0000256" key="3">
    <source>
        <dbReference type="ARBA" id="ARBA00023295"/>
    </source>
</evidence>
<dbReference type="SUPFAM" id="SSF51445">
    <property type="entry name" value="(Trans)glycosidases"/>
    <property type="match status" value="1"/>
</dbReference>
<evidence type="ECO:0000259" key="5">
    <source>
        <dbReference type="Pfam" id="PF01055"/>
    </source>
</evidence>
<feature type="domain" description="Glycoside hydrolase family 31 TIM barrel" evidence="5">
    <location>
        <begin position="280"/>
        <end position="665"/>
    </location>
</feature>
<evidence type="ECO:0000256" key="2">
    <source>
        <dbReference type="ARBA" id="ARBA00022801"/>
    </source>
</evidence>
<dbReference type="PANTHER" id="PTHR22762:SF94">
    <property type="entry name" value="P-TYPE DOMAIN-CONTAINING PROTEIN"/>
    <property type="match status" value="1"/>
</dbReference>
<organism evidence="7 8">
    <name type="scientific">Toxocara canis</name>
    <name type="common">Canine roundworm</name>
    <dbReference type="NCBI Taxonomy" id="6265"/>
    <lineage>
        <taxon>Eukaryota</taxon>
        <taxon>Metazoa</taxon>
        <taxon>Ecdysozoa</taxon>
        <taxon>Nematoda</taxon>
        <taxon>Chromadorea</taxon>
        <taxon>Rhabditida</taxon>
        <taxon>Spirurina</taxon>
        <taxon>Ascaridomorpha</taxon>
        <taxon>Ascaridoidea</taxon>
        <taxon>Toxocaridae</taxon>
        <taxon>Toxocara</taxon>
    </lineage>
</organism>
<dbReference type="Pfam" id="PF01055">
    <property type="entry name" value="Glyco_hydro_31_2nd"/>
    <property type="match status" value="1"/>
</dbReference>
<dbReference type="GO" id="GO:0030246">
    <property type="term" value="F:carbohydrate binding"/>
    <property type="evidence" value="ECO:0007669"/>
    <property type="project" value="InterPro"/>
</dbReference>
<dbReference type="InterPro" id="IPR030458">
    <property type="entry name" value="Glyco_hydro_31_AS"/>
</dbReference>
<proteinExistence type="inferred from homology"/>
<keyword evidence="7" id="KW-1185">Reference proteome</keyword>
<dbReference type="InterPro" id="IPR011013">
    <property type="entry name" value="Gal_mutarotase_sf_dom"/>
</dbReference>
<evidence type="ECO:0000313" key="7">
    <source>
        <dbReference type="Proteomes" id="UP000050794"/>
    </source>
</evidence>
<keyword evidence="2 4" id="KW-0378">Hydrolase</keyword>
<protein>
    <submittedName>
        <fullName evidence="8">NtCtMGAM_N domain-containing protein</fullName>
    </submittedName>
</protein>
<dbReference type="SUPFAM" id="SSF74650">
    <property type="entry name" value="Galactose mutarotase-like"/>
    <property type="match status" value="1"/>
</dbReference>
<dbReference type="InterPro" id="IPR048395">
    <property type="entry name" value="Glyco_hydro_31_C"/>
</dbReference>
<dbReference type="SUPFAM" id="SSF51011">
    <property type="entry name" value="Glycosyl hydrolase domain"/>
    <property type="match status" value="1"/>
</dbReference>
<evidence type="ECO:0000313" key="8">
    <source>
        <dbReference type="WBParaSite" id="TCNE_0001524501-mRNA-1"/>
    </source>
</evidence>
<comment type="similarity">
    <text evidence="1 4">Belongs to the glycosyl hydrolase 31 family.</text>
</comment>
<accession>A0A183V3C4</accession>
<dbReference type="AlphaFoldDB" id="A0A183V3C4"/>
<dbReference type="GO" id="GO:0004558">
    <property type="term" value="F:alpha-1,4-glucosidase activity"/>
    <property type="evidence" value="ECO:0007669"/>
    <property type="project" value="TreeGrafter"/>
</dbReference>